<keyword evidence="1" id="KW-0812">Transmembrane</keyword>
<dbReference type="OrthoDB" id="5352400at2759"/>
<evidence type="ECO:0000313" key="2">
    <source>
        <dbReference type="EMBL" id="KAF7534062.1"/>
    </source>
</evidence>
<evidence type="ECO:0000313" key="3">
    <source>
        <dbReference type="Proteomes" id="UP000722485"/>
    </source>
</evidence>
<reference evidence="2" key="1">
    <citation type="submission" date="2020-03" db="EMBL/GenBank/DDBJ databases">
        <title>Draft Genome Sequence of Cylindrodendrum hubeiense.</title>
        <authorList>
            <person name="Buettner E."/>
            <person name="Kellner H."/>
        </authorList>
    </citation>
    <scope>NUCLEOTIDE SEQUENCE</scope>
    <source>
        <strain evidence="2">IHI 201604</strain>
    </source>
</reference>
<dbReference type="EMBL" id="JAANBB010000792">
    <property type="protein sequence ID" value="KAF7534062.1"/>
    <property type="molecule type" value="Genomic_DNA"/>
</dbReference>
<feature type="transmembrane region" description="Helical" evidence="1">
    <location>
        <begin position="78"/>
        <end position="96"/>
    </location>
</feature>
<dbReference type="AlphaFoldDB" id="A0A9P5H118"/>
<accession>A0A9P5H118</accession>
<gene>
    <name evidence="2" type="ORF">G7Z17_g13425</name>
</gene>
<keyword evidence="1" id="KW-0472">Membrane</keyword>
<name>A0A9P5H118_9HYPO</name>
<dbReference type="Proteomes" id="UP000722485">
    <property type="component" value="Unassembled WGS sequence"/>
</dbReference>
<keyword evidence="3" id="KW-1185">Reference proteome</keyword>
<keyword evidence="1" id="KW-1133">Transmembrane helix</keyword>
<comment type="caution">
    <text evidence="2">The sequence shown here is derived from an EMBL/GenBank/DDBJ whole genome shotgun (WGS) entry which is preliminary data.</text>
</comment>
<evidence type="ECO:0000256" key="1">
    <source>
        <dbReference type="SAM" id="Phobius"/>
    </source>
</evidence>
<sequence>MAHPTKLYLVLLGLELAIATVAVVLFGLAYPDRFRSKLWGNGGVEGWNSNPNLRIYFYANHIEPPEIPLIWSQRLTDSNLAIAILSFVIFFARAIMAHLNYLPRYATVLYDILLSSLWITSAAGQASGDFSDPDHTSAHPWYLTRGCSESWSGIRGYCHVAQASFAISILAAMLYCGRLLREAMLVAYQRGRIHERKWTAVGVDDMEETGEEKYSDAELETSMLTVREEQYDLGLSPVLAFFPAGPNRWE</sequence>
<feature type="transmembrane region" description="Helical" evidence="1">
    <location>
        <begin position="7"/>
        <end position="30"/>
    </location>
</feature>
<protein>
    <submittedName>
        <fullName evidence="2">Uncharacterized protein</fullName>
    </submittedName>
</protein>
<organism evidence="2 3">
    <name type="scientific">Cylindrodendrum hubeiense</name>
    <dbReference type="NCBI Taxonomy" id="595255"/>
    <lineage>
        <taxon>Eukaryota</taxon>
        <taxon>Fungi</taxon>
        <taxon>Dikarya</taxon>
        <taxon>Ascomycota</taxon>
        <taxon>Pezizomycotina</taxon>
        <taxon>Sordariomycetes</taxon>
        <taxon>Hypocreomycetidae</taxon>
        <taxon>Hypocreales</taxon>
        <taxon>Nectriaceae</taxon>
        <taxon>Cylindrodendrum</taxon>
    </lineage>
</organism>
<proteinExistence type="predicted"/>